<keyword evidence="2" id="KW-1185">Reference proteome</keyword>
<dbReference type="EMBL" id="JAZAQF010000016">
    <property type="protein sequence ID" value="MFG3816589.1"/>
    <property type="molecule type" value="Genomic_DNA"/>
</dbReference>
<comment type="caution">
    <text evidence="1">The sequence shown here is derived from an EMBL/GenBank/DDBJ whole genome shotgun (WGS) entry which is preliminary data.</text>
</comment>
<gene>
    <name evidence="1" type="ORF">VPK24_02985</name>
</gene>
<evidence type="ECO:0000313" key="1">
    <source>
        <dbReference type="EMBL" id="MFG3816589.1"/>
    </source>
</evidence>
<sequence length="509" mass="58621">MKIWILTIGSSDVQLKSDEANQDAGCSSQQFSGRMWTRWFTSIKSDCYGIPFLVASNESDASYRVPSRVLGRVYQKQLDLQDNIFNYLTFPLLEDFTQKVQQSSELSQIVLVLTDQSKIFADNRTERGEKSPYWQDTYELLPILKRYFSEQLPNAQVVEPIVLQPETVADSLDNWDSVLELVRQKFAVLNSDLLVTDSELEAVYVSHQASTPAISSAVQFMALSYFGDRVRFLVTSENQSNLRTSNNPTKSAQLIKSSSYLRGIKKQQARELLKFGNYAAVQGLLNFELSKELTLLLEAAIQWNFAEFDKFFDTLTLIPDFHDLALQRKQLWWSTAYESAYLAVKRLERVDTVEAMFHSFRAVEGLLRKWADQEFPSESRSITVELGAGRTKDFNRYGKGLYFAIDFKKRINESRDLDIWTFGNHVFDSRNDLFHKLSGLKDKGSVFKAWKIDPRDSDPESLWKERVLNCLNFISGQKFKSIDQIDDDYEVASLMILVHQKLEREVDGL</sequence>
<reference evidence="2" key="1">
    <citation type="journal article" date="2024" name="Algal Res.">
        <title>Biochemical, toxicological and genomic investigation of a high-biomass producing Limnothrix strain isolated from Italian shallow drinking water reservoir.</title>
        <authorList>
            <person name="Simonazzi M."/>
            <person name="Shishido T.K."/>
            <person name="Delbaje E."/>
            <person name="Wahlsten M."/>
            <person name="Fewer D.P."/>
            <person name="Sivonen K."/>
            <person name="Pezzolesi L."/>
            <person name="Pistocchi R."/>
        </authorList>
    </citation>
    <scope>NUCLEOTIDE SEQUENCE [LARGE SCALE GENOMIC DNA]</scope>
    <source>
        <strain evidence="2">LRLZ20PSL1</strain>
    </source>
</reference>
<evidence type="ECO:0000313" key="2">
    <source>
        <dbReference type="Proteomes" id="UP001604335"/>
    </source>
</evidence>
<name>A0ABW7C5W0_9CYAN</name>
<accession>A0ABW7C5W0</accession>
<protein>
    <submittedName>
        <fullName evidence="1">Uncharacterized protein</fullName>
    </submittedName>
</protein>
<organism evidence="1 2">
    <name type="scientific">Limnothrix redekei LRLZ20PSL1</name>
    <dbReference type="NCBI Taxonomy" id="3112953"/>
    <lineage>
        <taxon>Bacteria</taxon>
        <taxon>Bacillati</taxon>
        <taxon>Cyanobacteriota</taxon>
        <taxon>Cyanophyceae</taxon>
        <taxon>Pseudanabaenales</taxon>
        <taxon>Pseudanabaenaceae</taxon>
        <taxon>Limnothrix</taxon>
    </lineage>
</organism>
<dbReference type="RefSeq" id="WP_393010603.1">
    <property type="nucleotide sequence ID" value="NZ_JAZAQF010000016.1"/>
</dbReference>
<dbReference type="Proteomes" id="UP001604335">
    <property type="component" value="Unassembled WGS sequence"/>
</dbReference>
<proteinExistence type="predicted"/>